<gene>
    <name evidence="1" type="ORF">S01H4_62190</name>
</gene>
<accession>X1EA18</accession>
<comment type="caution">
    <text evidence="1">The sequence shown here is derived from an EMBL/GenBank/DDBJ whole genome shotgun (WGS) entry which is preliminary data.</text>
</comment>
<name>X1EA18_9ZZZZ</name>
<dbReference type="EMBL" id="BART01037057">
    <property type="protein sequence ID" value="GAH05503.1"/>
    <property type="molecule type" value="Genomic_DNA"/>
</dbReference>
<evidence type="ECO:0000313" key="1">
    <source>
        <dbReference type="EMBL" id="GAH05503.1"/>
    </source>
</evidence>
<feature type="non-terminal residue" evidence="1">
    <location>
        <position position="73"/>
    </location>
</feature>
<proteinExistence type="predicted"/>
<sequence>MTAHNETGGSTINLETGKPIEKGWAVAIDKKFEQQIQNNKITNGDIADYQSKYQDVLNADSKNTIGTWVSEGK</sequence>
<dbReference type="AlphaFoldDB" id="X1EA18"/>
<protein>
    <submittedName>
        <fullName evidence="1">Uncharacterized protein</fullName>
    </submittedName>
</protein>
<reference evidence="1" key="1">
    <citation type="journal article" date="2014" name="Front. Microbiol.">
        <title>High frequency of phylogenetically diverse reductive dehalogenase-homologous genes in deep subseafloor sedimentary metagenomes.</title>
        <authorList>
            <person name="Kawai M."/>
            <person name="Futagami T."/>
            <person name="Toyoda A."/>
            <person name="Takaki Y."/>
            <person name="Nishi S."/>
            <person name="Hori S."/>
            <person name="Arai W."/>
            <person name="Tsubouchi T."/>
            <person name="Morono Y."/>
            <person name="Uchiyama I."/>
            <person name="Ito T."/>
            <person name="Fujiyama A."/>
            <person name="Inagaki F."/>
            <person name="Takami H."/>
        </authorList>
    </citation>
    <scope>NUCLEOTIDE SEQUENCE</scope>
    <source>
        <strain evidence="1">Expedition CK06-06</strain>
    </source>
</reference>
<organism evidence="1">
    <name type="scientific">marine sediment metagenome</name>
    <dbReference type="NCBI Taxonomy" id="412755"/>
    <lineage>
        <taxon>unclassified sequences</taxon>
        <taxon>metagenomes</taxon>
        <taxon>ecological metagenomes</taxon>
    </lineage>
</organism>